<dbReference type="Pfam" id="PF00078">
    <property type="entry name" value="RVT_1"/>
    <property type="match status" value="1"/>
</dbReference>
<dbReference type="AlphaFoldDB" id="A0AAN9W937"/>
<dbReference type="CDD" id="cd01650">
    <property type="entry name" value="RT_nLTR_like"/>
    <property type="match status" value="1"/>
</dbReference>
<dbReference type="PRINTS" id="PR01345">
    <property type="entry name" value="CERVTRCPTASE"/>
</dbReference>
<dbReference type="PANTHER" id="PTHR47027:SF28">
    <property type="entry name" value="ENDONUCLEASE-REVERSE TRANSCRIPTASE"/>
    <property type="match status" value="1"/>
</dbReference>
<dbReference type="Proteomes" id="UP001378592">
    <property type="component" value="Unassembled WGS sequence"/>
</dbReference>
<feature type="domain" description="Reverse transcriptase" evidence="1">
    <location>
        <begin position="1"/>
        <end position="251"/>
    </location>
</feature>
<evidence type="ECO:0000313" key="3">
    <source>
        <dbReference type="Proteomes" id="UP001378592"/>
    </source>
</evidence>
<dbReference type="EMBL" id="JAZDUA010000018">
    <property type="protein sequence ID" value="KAK7872972.1"/>
    <property type="molecule type" value="Genomic_DNA"/>
</dbReference>
<dbReference type="SUPFAM" id="SSF56672">
    <property type="entry name" value="DNA/RNA polymerases"/>
    <property type="match status" value="1"/>
</dbReference>
<keyword evidence="3" id="KW-1185">Reference proteome</keyword>
<comment type="caution">
    <text evidence="2">The sequence shown here is derived from an EMBL/GenBank/DDBJ whole genome shotgun (WGS) entry which is preliminary data.</text>
</comment>
<dbReference type="GO" id="GO:0071897">
    <property type="term" value="P:DNA biosynthetic process"/>
    <property type="evidence" value="ECO:0007669"/>
    <property type="project" value="UniProtKB-ARBA"/>
</dbReference>
<dbReference type="PROSITE" id="PS50878">
    <property type="entry name" value="RT_POL"/>
    <property type="match status" value="1"/>
</dbReference>
<dbReference type="Gene3D" id="3.30.70.270">
    <property type="match status" value="1"/>
</dbReference>
<dbReference type="InterPro" id="IPR043128">
    <property type="entry name" value="Rev_trsase/Diguanyl_cyclase"/>
</dbReference>
<evidence type="ECO:0000313" key="2">
    <source>
        <dbReference type="EMBL" id="KAK7872972.1"/>
    </source>
</evidence>
<accession>A0AAN9W937</accession>
<organism evidence="2 3">
    <name type="scientific">Gryllus longicercus</name>
    <dbReference type="NCBI Taxonomy" id="2509291"/>
    <lineage>
        <taxon>Eukaryota</taxon>
        <taxon>Metazoa</taxon>
        <taxon>Ecdysozoa</taxon>
        <taxon>Arthropoda</taxon>
        <taxon>Hexapoda</taxon>
        <taxon>Insecta</taxon>
        <taxon>Pterygota</taxon>
        <taxon>Neoptera</taxon>
        <taxon>Polyneoptera</taxon>
        <taxon>Orthoptera</taxon>
        <taxon>Ensifera</taxon>
        <taxon>Gryllidea</taxon>
        <taxon>Grylloidea</taxon>
        <taxon>Gryllidae</taxon>
        <taxon>Gryllinae</taxon>
        <taxon>Gryllus</taxon>
    </lineage>
</organism>
<name>A0AAN9W937_9ORTH</name>
<reference evidence="2 3" key="1">
    <citation type="submission" date="2024-03" db="EMBL/GenBank/DDBJ databases">
        <title>The genome assembly and annotation of the cricket Gryllus longicercus Weissman &amp; Gray.</title>
        <authorList>
            <person name="Szrajer S."/>
            <person name="Gray D."/>
            <person name="Ylla G."/>
        </authorList>
    </citation>
    <scope>NUCLEOTIDE SEQUENCE [LARGE SCALE GENOMIC DNA]</scope>
    <source>
        <strain evidence="2">DAG 2021-001</strain>
        <tissue evidence="2">Whole body minus gut</tissue>
    </source>
</reference>
<evidence type="ECO:0000259" key="1">
    <source>
        <dbReference type="PROSITE" id="PS50878"/>
    </source>
</evidence>
<dbReference type="InterPro" id="IPR000477">
    <property type="entry name" value="RT_dom"/>
</dbReference>
<sequence>MISGIKSKFRDVEYILPVSSINAEVLHSHLKHIVIGLEDIGLRGLRKETSISEEQFGFMPGKGTTDALFALRQLLEKHGEKLKELHLAFIDLEKAYDTVPREEMWRCMRVKGVPEKYVRLVKDTYDRAHTRVRSSVGLTERFSVRVGVHQGSALSPYLFNIIMDVLTEGVREQAPWTMLFADDIVVVDESKDGLEDKLERWRQAVEEGGLRISRAKTEYMWFGGDGRPGSITLQGQLLTRTGEFKYLGSYVNEKGELDREVNHRIQAAWINWKRMSGVLCDRRIQRKMKGKVFKAVVRPAMIYGSETWPVKKAQEKKLEVVEMRMLRWSMGKTRKDRIRNEVIRKMGGVIEVSKKIQERRLQWFGHVMRREEEYVGRKVSSMQLEGKRRRGRPKRRWKDCVVEDLREKELIEEDVLDRIEWRRRVRNSDPLPLKGKS</sequence>
<proteinExistence type="predicted"/>
<dbReference type="InterPro" id="IPR043502">
    <property type="entry name" value="DNA/RNA_pol_sf"/>
</dbReference>
<gene>
    <name evidence="2" type="ORF">R5R35_004279</name>
</gene>
<dbReference type="PANTHER" id="PTHR47027">
    <property type="entry name" value="REVERSE TRANSCRIPTASE DOMAIN-CONTAINING PROTEIN"/>
    <property type="match status" value="1"/>
</dbReference>
<protein>
    <recommendedName>
        <fullName evidence="1">Reverse transcriptase domain-containing protein</fullName>
    </recommendedName>
</protein>